<feature type="region of interest" description="Disordered" evidence="6">
    <location>
        <begin position="478"/>
        <end position="499"/>
    </location>
</feature>
<comment type="caution">
    <text evidence="7">The sequence shown here is derived from an EMBL/GenBank/DDBJ whole genome shotgun (WGS) entry which is preliminary data.</text>
</comment>
<evidence type="ECO:0000256" key="3">
    <source>
        <dbReference type="ARBA" id="ARBA00023002"/>
    </source>
</evidence>
<keyword evidence="1" id="KW-0004">4Fe-4S</keyword>
<evidence type="ECO:0000256" key="4">
    <source>
        <dbReference type="ARBA" id="ARBA00023004"/>
    </source>
</evidence>
<keyword evidence="3" id="KW-0560">Oxidoreductase</keyword>
<dbReference type="RefSeq" id="WP_348864733.1">
    <property type="nucleotide sequence ID" value="NZ_JBEAAL010000037.1"/>
</dbReference>
<keyword evidence="5" id="KW-0411">Iron-sulfur</keyword>
<keyword evidence="4" id="KW-0408">Iron</keyword>
<evidence type="ECO:0000256" key="2">
    <source>
        <dbReference type="ARBA" id="ARBA00022723"/>
    </source>
</evidence>
<dbReference type="PRINTS" id="PR00419">
    <property type="entry name" value="ADXRDTASE"/>
</dbReference>
<sequence>MDDRNVSVKEIRQSENRFLSSDIFESGQYVFPRRNGEGVLREEARDIPLYHRCDVLVVGGGPSGTAAALAAARTGAEVVVLERYNHLGGLSTGGVVIWIDRMTDWEGRQVIRGFAEEAIGRLPPEAVAGPDRALWGVRDPDLAKHWRLRTSAFHGIVTWAPTIDPERLKLTSQEMLIEAGVRIVFHSWAAMPVVQDGAVEGVIFESKEGRQAIMAKVVVDCTGDGDIFARAGASFEADIEEGDVHHSMNTGFMLGGVDMETWLTFRGTEEQAFADFNTLGREQLGFFQTPYVSWRNDIALFLGPRQSGLSALNVDDMTEVEIRSHRFMQSHCEFFRKHAPGFKDAYMLLSAPQLGVRHTRRLAGVGRIERSQWGSGAIQPDEVGVSPSVSPKFPVLSVPYGALVPLRLNGLLAAGRHISCDANSHGFMREIPQCWLTGQAAGAAAGIAANRGVTPRDVEIAELQSTLRAQGAFVRDAADCHSSEDRNRDKDRSLPVQSD</sequence>
<evidence type="ECO:0000256" key="5">
    <source>
        <dbReference type="ARBA" id="ARBA00023014"/>
    </source>
</evidence>
<evidence type="ECO:0000256" key="6">
    <source>
        <dbReference type="SAM" id="MobiDB-lite"/>
    </source>
</evidence>
<evidence type="ECO:0000256" key="1">
    <source>
        <dbReference type="ARBA" id="ARBA00022485"/>
    </source>
</evidence>
<gene>
    <name evidence="7" type="ORF">ABK249_30145</name>
</gene>
<organism evidence="7 8">
    <name type="scientific">Neorhizobium phenanthreniclasticum</name>
    <dbReference type="NCBI Taxonomy" id="3157917"/>
    <lineage>
        <taxon>Bacteria</taxon>
        <taxon>Pseudomonadati</taxon>
        <taxon>Pseudomonadota</taxon>
        <taxon>Alphaproteobacteria</taxon>
        <taxon>Hyphomicrobiales</taxon>
        <taxon>Rhizobiaceae</taxon>
        <taxon>Rhizobium/Agrobacterium group</taxon>
        <taxon>Neorhizobium</taxon>
    </lineage>
</organism>
<name>A0ABV0MBT6_9HYPH</name>
<accession>A0ABV0MBT6</accession>
<feature type="compositionally biased region" description="Basic and acidic residues" evidence="6">
    <location>
        <begin position="478"/>
        <end position="493"/>
    </location>
</feature>
<keyword evidence="2" id="KW-0479">Metal-binding</keyword>
<dbReference type="Pfam" id="PF12831">
    <property type="entry name" value="FAD_oxidored"/>
    <property type="match status" value="1"/>
</dbReference>
<dbReference type="InterPro" id="IPR036188">
    <property type="entry name" value="FAD/NAD-bd_sf"/>
</dbReference>
<reference evidence="7 8" key="1">
    <citation type="submission" date="2024-05" db="EMBL/GenBank/DDBJ databases">
        <title>Neorhizobium sp. Rsf11, a plant growth promoting and heavy metal resistant PAH-degrader.</title>
        <authorList>
            <person name="Golubev S.N."/>
            <person name="Muratova A.Y."/>
            <person name="Markelova M.I."/>
        </authorList>
    </citation>
    <scope>NUCLEOTIDE SEQUENCE [LARGE SCALE GENOMIC DNA]</scope>
    <source>
        <strain evidence="7 8">Rsf11</strain>
    </source>
</reference>
<dbReference type="Proteomes" id="UP001496627">
    <property type="component" value="Unassembled WGS sequence"/>
</dbReference>
<dbReference type="EMBL" id="JBEAAL010000037">
    <property type="protein sequence ID" value="MEQ1409173.1"/>
    <property type="molecule type" value="Genomic_DNA"/>
</dbReference>
<protein>
    <submittedName>
        <fullName evidence="7">FAD-dependent oxidoreductase</fullName>
    </submittedName>
</protein>
<dbReference type="PANTHER" id="PTHR43498">
    <property type="entry name" value="FERREDOXIN:COB-COM HETERODISULFIDE REDUCTASE SUBUNIT A"/>
    <property type="match status" value="1"/>
</dbReference>
<dbReference type="SUPFAM" id="SSF51905">
    <property type="entry name" value="FAD/NAD(P)-binding domain"/>
    <property type="match status" value="1"/>
</dbReference>
<evidence type="ECO:0000313" key="7">
    <source>
        <dbReference type="EMBL" id="MEQ1409173.1"/>
    </source>
</evidence>
<dbReference type="Gene3D" id="3.50.50.60">
    <property type="entry name" value="FAD/NAD(P)-binding domain"/>
    <property type="match status" value="1"/>
</dbReference>
<proteinExistence type="predicted"/>
<dbReference type="PANTHER" id="PTHR43498:SF1">
    <property type="entry name" value="COB--COM HETERODISULFIDE REDUCTASE IRON-SULFUR SUBUNIT A"/>
    <property type="match status" value="1"/>
</dbReference>
<evidence type="ECO:0000313" key="8">
    <source>
        <dbReference type="Proteomes" id="UP001496627"/>
    </source>
</evidence>
<dbReference type="InterPro" id="IPR039650">
    <property type="entry name" value="HdrA-like"/>
</dbReference>
<keyword evidence="8" id="KW-1185">Reference proteome</keyword>